<evidence type="ECO:0000256" key="1">
    <source>
        <dbReference type="ARBA" id="ARBA00003365"/>
    </source>
</evidence>
<keyword evidence="7 9" id="KW-0456">Lyase</keyword>
<dbReference type="InterPro" id="IPR011060">
    <property type="entry name" value="RibuloseP-bd_barrel"/>
</dbReference>
<comment type="function">
    <text evidence="1 9">The alpha subunit is responsible for the aldol cleavage of indoleglycerol phosphate to indole and glyceraldehyde 3-phosphate.</text>
</comment>
<dbReference type="InterPro" id="IPR002028">
    <property type="entry name" value="Trp_synthase_suA"/>
</dbReference>
<dbReference type="CDD" id="cd04724">
    <property type="entry name" value="Tryptophan_synthase_alpha"/>
    <property type="match status" value="1"/>
</dbReference>
<evidence type="ECO:0000256" key="6">
    <source>
        <dbReference type="ARBA" id="ARBA00023141"/>
    </source>
</evidence>
<dbReference type="PANTHER" id="PTHR43406">
    <property type="entry name" value="TRYPTOPHAN SYNTHASE, ALPHA CHAIN"/>
    <property type="match status" value="1"/>
</dbReference>
<evidence type="ECO:0000256" key="8">
    <source>
        <dbReference type="ARBA" id="ARBA00049047"/>
    </source>
</evidence>
<comment type="similarity">
    <text evidence="9 10">Belongs to the TrpA family.</text>
</comment>
<organism evidence="11 12">
    <name type="scientific">Actinocrinis puniceicyclus</name>
    <dbReference type="NCBI Taxonomy" id="977794"/>
    <lineage>
        <taxon>Bacteria</taxon>
        <taxon>Bacillati</taxon>
        <taxon>Actinomycetota</taxon>
        <taxon>Actinomycetes</taxon>
        <taxon>Catenulisporales</taxon>
        <taxon>Actinospicaceae</taxon>
        <taxon>Actinocrinis</taxon>
    </lineage>
</organism>
<evidence type="ECO:0000313" key="12">
    <source>
        <dbReference type="Proteomes" id="UP000677913"/>
    </source>
</evidence>
<dbReference type="Pfam" id="PF00290">
    <property type="entry name" value="Trp_syntA"/>
    <property type="match status" value="1"/>
</dbReference>
<protein>
    <recommendedName>
        <fullName evidence="9">Tryptophan synthase alpha chain</fullName>
        <ecNumber evidence="9">4.2.1.20</ecNumber>
    </recommendedName>
</protein>
<reference evidence="11" key="1">
    <citation type="submission" date="2021-04" db="EMBL/GenBank/DDBJ databases">
        <title>Genome based classification of Actinospica acidithermotolerans sp. nov., an actinobacterium isolated from an Indonesian hot spring.</title>
        <authorList>
            <person name="Kusuma A.B."/>
            <person name="Putra K.E."/>
            <person name="Nafisah S."/>
            <person name="Loh J."/>
            <person name="Nouioui I."/>
            <person name="Goodfellow M."/>
        </authorList>
    </citation>
    <scope>NUCLEOTIDE SEQUENCE</scope>
    <source>
        <strain evidence="11">DSM 45618</strain>
    </source>
</reference>
<sequence length="272" mass="28215">MDTTTVSKLSAVLAAAKAENRAALVGYLPAGFPTVEGSLDACRAMIEGGVDIVEVGLPYSDPQMDGPVIQRAVEHALEAGTNTVDVLRAVEGVAATGAPTLVMTYWNPIERYGVDRFAKQFADAGGAGLITPDLIPEEAEPWLSASDAHGLDRVFLVAQSSTDERLALTTRACRGFVYAASLMGVTGTRTAVNSQAAHLVERTRAATGLPVCVGLGVSNAAQAAEVARFADGVIVGSAFVRRLLDAPDPGSGLAAVRELAEQLAEGVRARNL</sequence>
<dbReference type="AlphaFoldDB" id="A0A8J7WJX6"/>
<dbReference type="NCBIfam" id="TIGR00262">
    <property type="entry name" value="trpA"/>
    <property type="match status" value="1"/>
</dbReference>
<keyword evidence="6 9" id="KW-0057">Aromatic amino acid biosynthesis</keyword>
<evidence type="ECO:0000256" key="9">
    <source>
        <dbReference type="HAMAP-Rule" id="MF_00131"/>
    </source>
</evidence>
<evidence type="ECO:0000313" key="11">
    <source>
        <dbReference type="EMBL" id="MBS2962703.1"/>
    </source>
</evidence>
<dbReference type="Gene3D" id="3.20.20.70">
    <property type="entry name" value="Aldolase class I"/>
    <property type="match status" value="1"/>
</dbReference>
<keyword evidence="12" id="KW-1185">Reference proteome</keyword>
<dbReference type="EC" id="4.2.1.20" evidence="9"/>
<dbReference type="GO" id="GO:0004834">
    <property type="term" value="F:tryptophan synthase activity"/>
    <property type="evidence" value="ECO:0007669"/>
    <property type="project" value="UniProtKB-UniRule"/>
</dbReference>
<dbReference type="InterPro" id="IPR013785">
    <property type="entry name" value="Aldolase_TIM"/>
</dbReference>
<comment type="pathway">
    <text evidence="2 9">Amino-acid biosynthesis; L-tryptophan biosynthesis; L-tryptophan from chorismate: step 5/5.</text>
</comment>
<dbReference type="FunFam" id="3.20.20.70:FF:000037">
    <property type="entry name" value="Tryptophan synthase alpha chain"/>
    <property type="match status" value="1"/>
</dbReference>
<feature type="active site" description="Proton acceptor" evidence="9">
    <location>
        <position position="54"/>
    </location>
</feature>
<dbReference type="SUPFAM" id="SSF51366">
    <property type="entry name" value="Ribulose-phoshate binding barrel"/>
    <property type="match status" value="1"/>
</dbReference>
<proteinExistence type="inferred from homology"/>
<dbReference type="EMBL" id="JAGSXH010000014">
    <property type="protein sequence ID" value="MBS2962703.1"/>
    <property type="molecule type" value="Genomic_DNA"/>
</dbReference>
<dbReference type="UniPathway" id="UPA00035">
    <property type="reaction ID" value="UER00044"/>
</dbReference>
<accession>A0A8J7WJX6</accession>
<comment type="subunit">
    <text evidence="3 9">Tetramer of two alpha and two beta chains.</text>
</comment>
<comment type="caution">
    <text evidence="11">The sequence shown here is derived from an EMBL/GenBank/DDBJ whole genome shotgun (WGS) entry which is preliminary data.</text>
</comment>
<comment type="catalytic activity">
    <reaction evidence="8 9">
        <text>(1S,2R)-1-C-(indol-3-yl)glycerol 3-phosphate + L-serine = D-glyceraldehyde 3-phosphate + L-tryptophan + H2O</text>
        <dbReference type="Rhea" id="RHEA:10532"/>
        <dbReference type="ChEBI" id="CHEBI:15377"/>
        <dbReference type="ChEBI" id="CHEBI:33384"/>
        <dbReference type="ChEBI" id="CHEBI:57912"/>
        <dbReference type="ChEBI" id="CHEBI:58866"/>
        <dbReference type="ChEBI" id="CHEBI:59776"/>
        <dbReference type="EC" id="4.2.1.20"/>
    </reaction>
</comment>
<evidence type="ECO:0000256" key="2">
    <source>
        <dbReference type="ARBA" id="ARBA00004733"/>
    </source>
</evidence>
<dbReference type="PANTHER" id="PTHR43406:SF1">
    <property type="entry name" value="TRYPTOPHAN SYNTHASE ALPHA CHAIN, CHLOROPLASTIC"/>
    <property type="match status" value="1"/>
</dbReference>
<keyword evidence="4 9" id="KW-0028">Amino-acid biosynthesis</keyword>
<feature type="active site" description="Proton acceptor" evidence="9">
    <location>
        <position position="65"/>
    </location>
</feature>
<evidence type="ECO:0000256" key="10">
    <source>
        <dbReference type="RuleBase" id="RU003662"/>
    </source>
</evidence>
<evidence type="ECO:0000256" key="4">
    <source>
        <dbReference type="ARBA" id="ARBA00022605"/>
    </source>
</evidence>
<name>A0A8J7WJX6_9ACTN</name>
<evidence type="ECO:0000256" key="5">
    <source>
        <dbReference type="ARBA" id="ARBA00022822"/>
    </source>
</evidence>
<dbReference type="Proteomes" id="UP000677913">
    <property type="component" value="Unassembled WGS sequence"/>
</dbReference>
<dbReference type="RefSeq" id="WP_211465639.1">
    <property type="nucleotide sequence ID" value="NZ_JAGSXH010000014.1"/>
</dbReference>
<keyword evidence="5 9" id="KW-0822">Tryptophan biosynthesis</keyword>
<evidence type="ECO:0000256" key="3">
    <source>
        <dbReference type="ARBA" id="ARBA00011270"/>
    </source>
</evidence>
<gene>
    <name evidence="9" type="primary">trpA</name>
    <name evidence="11" type="ORF">KGA66_06580</name>
</gene>
<dbReference type="HAMAP" id="MF_00131">
    <property type="entry name" value="Trp_synth_alpha"/>
    <property type="match status" value="1"/>
</dbReference>
<evidence type="ECO:0000256" key="7">
    <source>
        <dbReference type="ARBA" id="ARBA00023239"/>
    </source>
</evidence>
<dbReference type="GO" id="GO:0005829">
    <property type="term" value="C:cytosol"/>
    <property type="evidence" value="ECO:0007669"/>
    <property type="project" value="TreeGrafter"/>
</dbReference>